<evidence type="ECO:0000313" key="8">
    <source>
        <dbReference type="Proteomes" id="UP000011575"/>
    </source>
</evidence>
<dbReference type="AlphaFoldDB" id="M0PK02"/>
<comment type="subcellular location">
    <subcellularLocation>
        <location evidence="1">Membrane</location>
        <topology evidence="1">Multi-pass membrane protein</topology>
    </subcellularLocation>
</comment>
<dbReference type="Pfam" id="PF02535">
    <property type="entry name" value="Zip"/>
    <property type="match status" value="1"/>
</dbReference>
<evidence type="ECO:0000313" key="7">
    <source>
        <dbReference type="EMBL" id="EMA69055.1"/>
    </source>
</evidence>
<organism evidence="7 8">
    <name type="scientific">Halorubrum aidingense JCM 13560</name>
    <dbReference type="NCBI Taxonomy" id="1230454"/>
    <lineage>
        <taxon>Archaea</taxon>
        <taxon>Methanobacteriati</taxon>
        <taxon>Methanobacteriota</taxon>
        <taxon>Stenosarchaea group</taxon>
        <taxon>Halobacteria</taxon>
        <taxon>Halobacteriales</taxon>
        <taxon>Haloferacaceae</taxon>
        <taxon>Halorubrum</taxon>
    </lineage>
</organism>
<protein>
    <submittedName>
        <fullName evidence="7">Zinc/iron permease</fullName>
    </submittedName>
</protein>
<dbReference type="GO" id="GO:0005385">
    <property type="term" value="F:zinc ion transmembrane transporter activity"/>
    <property type="evidence" value="ECO:0007669"/>
    <property type="project" value="TreeGrafter"/>
</dbReference>
<feature type="compositionally biased region" description="Low complexity" evidence="5">
    <location>
        <begin position="112"/>
        <end position="135"/>
    </location>
</feature>
<dbReference type="PATRIC" id="fig|1230454.4.peg.1109"/>
<name>M0PK02_9EURY</name>
<comment type="caution">
    <text evidence="7">The sequence shown here is derived from an EMBL/GenBank/DDBJ whole genome shotgun (WGS) entry which is preliminary data.</text>
</comment>
<evidence type="ECO:0000256" key="1">
    <source>
        <dbReference type="ARBA" id="ARBA00004141"/>
    </source>
</evidence>
<dbReference type="EMBL" id="AOJI01000017">
    <property type="protein sequence ID" value="EMA69055.1"/>
    <property type="molecule type" value="Genomic_DNA"/>
</dbReference>
<dbReference type="GO" id="GO:0016020">
    <property type="term" value="C:membrane"/>
    <property type="evidence" value="ECO:0007669"/>
    <property type="project" value="UniProtKB-SubCell"/>
</dbReference>
<evidence type="ECO:0000256" key="2">
    <source>
        <dbReference type="ARBA" id="ARBA00022692"/>
    </source>
</evidence>
<evidence type="ECO:0000256" key="6">
    <source>
        <dbReference type="SAM" id="Phobius"/>
    </source>
</evidence>
<dbReference type="InterPro" id="IPR003689">
    <property type="entry name" value="ZIP"/>
</dbReference>
<dbReference type="RefSeq" id="WP_007999316.1">
    <property type="nucleotide sequence ID" value="NZ_AOJI01000017.1"/>
</dbReference>
<feature type="transmembrane region" description="Helical" evidence="6">
    <location>
        <begin position="262"/>
        <end position="283"/>
    </location>
</feature>
<evidence type="ECO:0000256" key="3">
    <source>
        <dbReference type="ARBA" id="ARBA00022989"/>
    </source>
</evidence>
<keyword evidence="3 6" id="KW-1133">Transmembrane helix</keyword>
<accession>M0PK02</accession>
<feature type="region of interest" description="Disordered" evidence="5">
    <location>
        <begin position="104"/>
        <end position="165"/>
    </location>
</feature>
<keyword evidence="4 6" id="KW-0472">Membrane</keyword>
<keyword evidence="8" id="KW-1185">Reference proteome</keyword>
<feature type="transmembrane region" description="Helical" evidence="6">
    <location>
        <begin position="39"/>
        <end position="59"/>
    </location>
</feature>
<evidence type="ECO:0000256" key="4">
    <source>
        <dbReference type="ARBA" id="ARBA00023136"/>
    </source>
</evidence>
<feature type="transmembrane region" description="Helical" evidence="6">
    <location>
        <begin position="204"/>
        <end position="225"/>
    </location>
</feature>
<feature type="transmembrane region" description="Helical" evidence="6">
    <location>
        <begin position="65"/>
        <end position="86"/>
    </location>
</feature>
<dbReference type="OrthoDB" id="11839at2157"/>
<gene>
    <name evidence="7" type="ORF">C461_05472</name>
</gene>
<dbReference type="PANTHER" id="PTHR11040">
    <property type="entry name" value="ZINC/IRON TRANSPORTER"/>
    <property type="match status" value="1"/>
</dbReference>
<reference evidence="7 8" key="1">
    <citation type="journal article" date="2014" name="PLoS Genet.">
        <title>Phylogenetically driven sequencing of extremely halophilic archaea reveals strategies for static and dynamic osmo-response.</title>
        <authorList>
            <person name="Becker E.A."/>
            <person name="Seitzer P.M."/>
            <person name="Tritt A."/>
            <person name="Larsen D."/>
            <person name="Krusor M."/>
            <person name="Yao A.I."/>
            <person name="Wu D."/>
            <person name="Madern D."/>
            <person name="Eisen J.A."/>
            <person name="Darling A.E."/>
            <person name="Facciotti M.T."/>
        </authorList>
    </citation>
    <scope>NUCLEOTIDE SEQUENCE [LARGE SCALE GENOMIC DNA]</scope>
    <source>
        <strain evidence="7 8">JCM 13560</strain>
    </source>
</reference>
<dbReference type="PANTHER" id="PTHR11040:SF70">
    <property type="entry name" value="OS05G0316100 PROTEIN"/>
    <property type="match status" value="1"/>
</dbReference>
<feature type="transmembrane region" description="Helical" evidence="6">
    <location>
        <begin position="6"/>
        <end position="27"/>
    </location>
</feature>
<evidence type="ECO:0000256" key="5">
    <source>
        <dbReference type="SAM" id="MobiDB-lite"/>
    </source>
</evidence>
<dbReference type="STRING" id="1230454.C461_05472"/>
<proteinExistence type="predicted"/>
<sequence length="319" mass="31893">MTDLAGVLTVSSVAGVATGLGALPVFVRARVTHRTYDAALGLAAGLMVAASVFGLILPGMEEGTLTAVMTGLLVGGLALLGGNYAIPHLHAQYREWLPDGGATGADVASMGDPADSADPTDPTDPVAMAAASADAETGDTHGNSADTDGGDATPPTSLGDPTASIDEPESALRKALLIGGAITLHNAPEGLAIGVAFASGLEEVALLLAVVIGLQNVPDGFAFAVPMAETGMSNLRVLWYTTLSGVVPQVVASVFGFSLVSIAAGLFPIASGFAAGAMLAVVFRELIPSSHGHGHADAATLAFLFGFVLLVVVDELVVV</sequence>
<keyword evidence="2 6" id="KW-0812">Transmembrane</keyword>
<feature type="transmembrane region" description="Helical" evidence="6">
    <location>
        <begin position="295"/>
        <end position="313"/>
    </location>
</feature>
<dbReference type="Proteomes" id="UP000011575">
    <property type="component" value="Unassembled WGS sequence"/>
</dbReference>
<feature type="transmembrane region" description="Helical" evidence="6">
    <location>
        <begin position="237"/>
        <end position="256"/>
    </location>
</feature>